<dbReference type="InterPro" id="IPR036388">
    <property type="entry name" value="WH-like_DNA-bd_sf"/>
</dbReference>
<comment type="caution">
    <text evidence="2">The sequence shown here is derived from an EMBL/GenBank/DDBJ whole genome shotgun (WGS) entry which is preliminary data.</text>
</comment>
<dbReference type="GO" id="GO:0003677">
    <property type="term" value="F:DNA binding"/>
    <property type="evidence" value="ECO:0007669"/>
    <property type="project" value="UniProtKB-KW"/>
</dbReference>
<dbReference type="InterPro" id="IPR000835">
    <property type="entry name" value="HTH_MarR-typ"/>
</dbReference>
<dbReference type="SMART" id="SM00347">
    <property type="entry name" value="HTH_MARR"/>
    <property type="match status" value="1"/>
</dbReference>
<dbReference type="AlphaFoldDB" id="A0A7Y6ISA0"/>
<dbReference type="Proteomes" id="UP000546126">
    <property type="component" value="Unassembled WGS sequence"/>
</dbReference>
<dbReference type="PANTHER" id="PTHR39515:SF2">
    <property type="entry name" value="HTH-TYPE TRANSCRIPTIONAL REGULATOR RV0880"/>
    <property type="match status" value="1"/>
</dbReference>
<evidence type="ECO:0000259" key="1">
    <source>
        <dbReference type="PROSITE" id="PS50995"/>
    </source>
</evidence>
<evidence type="ECO:0000313" key="3">
    <source>
        <dbReference type="Proteomes" id="UP000546126"/>
    </source>
</evidence>
<evidence type="ECO:0000313" key="2">
    <source>
        <dbReference type="EMBL" id="NUW43131.1"/>
    </source>
</evidence>
<organism evidence="2 3">
    <name type="scientific">Nonomuraea rhodomycinica</name>
    <dbReference type="NCBI Taxonomy" id="1712872"/>
    <lineage>
        <taxon>Bacteria</taxon>
        <taxon>Bacillati</taxon>
        <taxon>Actinomycetota</taxon>
        <taxon>Actinomycetes</taxon>
        <taxon>Streptosporangiales</taxon>
        <taxon>Streptosporangiaceae</taxon>
        <taxon>Nonomuraea</taxon>
    </lineage>
</organism>
<dbReference type="PANTHER" id="PTHR39515">
    <property type="entry name" value="CONSERVED PROTEIN"/>
    <property type="match status" value="1"/>
</dbReference>
<feature type="domain" description="HTH marR-type" evidence="1">
    <location>
        <begin position="1"/>
        <end position="122"/>
    </location>
</feature>
<dbReference type="PROSITE" id="PS50995">
    <property type="entry name" value="HTH_MARR_2"/>
    <property type="match status" value="1"/>
</dbReference>
<accession>A0A7Y6ISA0</accession>
<keyword evidence="2" id="KW-0238">DNA-binding</keyword>
<dbReference type="Pfam" id="PF12802">
    <property type="entry name" value="MarR_2"/>
    <property type="match status" value="1"/>
</dbReference>
<keyword evidence="3" id="KW-1185">Reference proteome</keyword>
<sequence length="157" mass="16857">MARRIRQLYTNAADDDVSFSELAVLSRLDREGPLTSARLAALERVTAQAIGTIPGGLHRRGLVARDPDPADGRRVITSITGKGRDALASRDLLITERLAAAVDTLTPEERRRLADALPILAVLAAWRTASKVRRPGRPAVSTGLSAYDDKCGCVSIC</sequence>
<dbReference type="GO" id="GO:0003700">
    <property type="term" value="F:DNA-binding transcription factor activity"/>
    <property type="evidence" value="ECO:0007669"/>
    <property type="project" value="InterPro"/>
</dbReference>
<gene>
    <name evidence="2" type="ORF">HT134_23770</name>
</gene>
<dbReference type="InterPro" id="IPR052526">
    <property type="entry name" value="HTH-type_Bedaq_tolerance"/>
</dbReference>
<proteinExistence type="predicted"/>
<reference evidence="2 3" key="1">
    <citation type="submission" date="2020-06" db="EMBL/GenBank/DDBJ databases">
        <authorList>
            <person name="Chanama M."/>
        </authorList>
    </citation>
    <scope>NUCLEOTIDE SEQUENCE [LARGE SCALE GENOMIC DNA]</scope>
    <source>
        <strain evidence="2 3">TBRC6557</strain>
    </source>
</reference>
<dbReference type="InterPro" id="IPR036390">
    <property type="entry name" value="WH_DNA-bd_sf"/>
</dbReference>
<dbReference type="SUPFAM" id="SSF46785">
    <property type="entry name" value="Winged helix' DNA-binding domain"/>
    <property type="match status" value="1"/>
</dbReference>
<dbReference type="EMBL" id="JABWGO010000005">
    <property type="protein sequence ID" value="NUW43131.1"/>
    <property type="molecule type" value="Genomic_DNA"/>
</dbReference>
<dbReference type="Gene3D" id="1.10.10.10">
    <property type="entry name" value="Winged helix-like DNA-binding domain superfamily/Winged helix DNA-binding domain"/>
    <property type="match status" value="1"/>
</dbReference>
<name>A0A7Y6ISA0_9ACTN</name>
<protein>
    <submittedName>
        <fullName evidence="2">Winged helix DNA-binding protein</fullName>
    </submittedName>
</protein>